<gene>
    <name evidence="3" type="ORF">CHLRE_01g024500v5</name>
</gene>
<evidence type="ECO:0000259" key="2">
    <source>
        <dbReference type="Pfam" id="PF14726"/>
    </source>
</evidence>
<dbReference type="GO" id="GO:0044782">
    <property type="term" value="P:cilium organization"/>
    <property type="evidence" value="ECO:0007669"/>
    <property type="project" value="InterPro"/>
</dbReference>
<organism evidence="3 4">
    <name type="scientific">Chlamydomonas reinhardtii</name>
    <name type="common">Chlamydomonas smithii</name>
    <dbReference type="NCBI Taxonomy" id="3055"/>
    <lineage>
        <taxon>Eukaryota</taxon>
        <taxon>Viridiplantae</taxon>
        <taxon>Chlorophyta</taxon>
        <taxon>core chlorophytes</taxon>
        <taxon>Chlorophyceae</taxon>
        <taxon>CS clade</taxon>
        <taxon>Chlamydomonadales</taxon>
        <taxon>Chlamydomonadaceae</taxon>
        <taxon>Chlamydomonas</taxon>
    </lineage>
</organism>
<dbReference type="Pfam" id="PF14726">
    <property type="entry name" value="RTTN_N"/>
    <property type="match status" value="1"/>
</dbReference>
<dbReference type="ExpressionAtlas" id="A0A2K3E6C2">
    <property type="expression patterns" value="baseline and differential"/>
</dbReference>
<feature type="compositionally biased region" description="Low complexity" evidence="1">
    <location>
        <begin position="1080"/>
        <end position="1090"/>
    </location>
</feature>
<dbReference type="GeneID" id="5715262"/>
<protein>
    <recommendedName>
        <fullName evidence="2">Rotatin N-terminal domain-containing protein</fullName>
    </recommendedName>
</protein>
<dbReference type="OrthoDB" id="553252at2759"/>
<feature type="compositionally biased region" description="Polar residues" evidence="1">
    <location>
        <begin position="406"/>
        <end position="422"/>
    </location>
</feature>
<proteinExistence type="predicted"/>
<accession>A0A2K3E6C2</accession>
<keyword evidence="4" id="KW-1185">Reference proteome</keyword>
<dbReference type="RefSeq" id="XP_042928446.1">
    <property type="nucleotide sequence ID" value="XM_043058532.1"/>
</dbReference>
<dbReference type="PANTHER" id="PTHR31691:SF1">
    <property type="entry name" value="ROTATIN"/>
    <property type="match status" value="1"/>
</dbReference>
<feature type="compositionally biased region" description="Low complexity" evidence="1">
    <location>
        <begin position="2228"/>
        <end position="2256"/>
    </location>
</feature>
<feature type="compositionally biased region" description="Low complexity" evidence="1">
    <location>
        <begin position="2102"/>
        <end position="2122"/>
    </location>
</feature>
<sequence length="2763" mass="284554">MAHESLASLVAATDKLGHPLAEVRRRAVQSLDFKLKHRLLSPEDLAKERTVLKNLLGCLEYQDNGVPTDAAVLMLLGKVAAAPFAARQLLHLGAEQVLAQLQATRPPDLQPIIQATLNALLTAPPTAPSGISRSAAVQQQYGSAASQANTAPTTRPIAAGANATPIAMIAAMPDARGPPAFTYSPARHSVRDREASPYRHAAGTAASATPDVHLEQQSAANTPNVARALLARRAAARQTHLGQDGVAAALLAGDRTNTAGNSPRDWLLQSVSLGQADDQQLFELSLRLKYVEDPRVVLPALTQLHGAALADLPVEAVAARHEIVNHLLVLLVSASSTPDLVALAAQCLSRIVVMLKRALLLATDATYAASAGAGAGVGASGVFAEGEAEDPNGAGSPDCGPGSQRAAAQQHVQDGASGTTAEQLLPHGLPPAPADGGGSYAGTAGRSLGAAWAADDEPLNVTRLAYLVGLQVFYALKDPQRLFAAAPLAEELLPLLLLDREGPRAVVSEAECIKWSNLLQALSTALVSNLSIARAESPPIVQAYTRDSATSACTPLPVINAPTVAVLSLAARLVTALPPELWVAGIVPPVLTDTLAAVARDEVLSMLLPGLRVATQPLLAVLRPDTTRLLEVAAASEAALAAGEELTRQLPALRTGRLDPEVWLARLEAALPALHLPGQAALLQAVLQGLAEVCSSSNRNSSAGAGTHDLGRHGTSRRLAWASAAASAGSPSKASGPAGTASGDPAWVSRAEGLFLQLLSHSSPEVALACYGLLEGMVQETRTEPGHPLPRLMTRQAVMELLVVLGLADERTRRQVARILLQLMPDAALQSRIVPWAFWIRLFESDPQVGALAAALAAAEREQQTAGDADTAVSWPRLRAHTLAMFSREPEQRRAAAQQLATELRSATGTPILHAMQGEPYTLDPFRVCLDSGARGDLVIPAANPRLARSFRPADVSNLLAILSNPELALELRRSAAEQMLALAGEERLRECLEEQGALHAIACVAALRDPASGAALSVSQADSLAAHGIPPPTPDLLSTLDVQLPIAAINLLYALAAHSPRVRAWLVSPAAPTPRPRPGSHGPSGARAGANGGGSGLEMLVNGVMPLIFHSMVTVRRAVARLLAALCMGGEADRWTGWDAVARSARAGSSAAVLAAAQPQAASSSGTGSAGDVLVLPHTFEQGYVLPCRTTWAPLPLVAGSASRPGGNKAAGKSITLEDKPLLQDLVMEQRELVVLLVQERQALRAAGGDPAGLLVLMNEHPDLIGYLPPAAMHTLAASIRAVAPAALVARGLAAVGAATCHADCTAALRALQLVCGMRQGTAALAAADWQVRLENLLSTCPTSPEDRALWVELLAPVRRMILNGALTQVQLLQLAEYLSRSMHPLLSAPDAAADPPPLPVALANTPLLPDHLHQHTSLACTQALLATLVDLIRCARNRLPQHQARRLLAALSPTPLLRTLGTAYVGYADANYGCRVLALQLLLEALRVISGTPEPEAAPIELDLKEALMECLYAVLANVSGGFAAAAAAAPVLARQPQASAKAARGADTATGAAAYGGTHGFAGKGAVRLAMGCLLHLTELLPAGEWTSCWQQMSGSFWVSRLLRDRDTVLRAQAVEVLGRLLQPGADTTQSLVAQGWSDAVKTMIKIALDRNARFALRTAAMRVLVCCMAQEASADGKQVESDGLGSSMPRRQLFASASALRPAALLLQHRELWAQLPGMVREPDAPAGFMAAALSLLLQGLLLDSDRTVAVLRQPGFIGKLLELLDHKALEAGSGIPAQTATGVTPPWPARTAAVATYGLAQGAWDWSQGAWSPQHAVGAPLTPSAAAGPAPASSSAAAACRDAGPEVPVDVQVENVAGVDVAVATLQQTAAAMASAAACADPALPLHRVQALHVSSLAAQLLAHTQQCEPPLLPLGALLGRGAVAKAADATLGAFARLAAGIASLDAARGLQTMSAATEGAAKMDAMCQTAAASNALLQLLDEDEALQLLVSVDAGLLRTPGPLLCQCAEVLAAGCSPRPLRLAVVCLLATFLARKDTARALLLFPSSDDEHLVGRTGAEVGADLCGALVALLPDDALAPAPAPGHPPITSAGAQTPMPGTAAPSPAPPSAARSNPLAASTSSLLPTFAAQHGPAGRHAGHADGGTAASAAVQSLSSSDLCIIIALRNLLAFSSAAKTAALRNGYHRFLFDSCRRAAALLAPATPSAKLTGGERKQPGGQPGGTPKKQAAGLQARGVRGSVVPSVRVSAGGQQRYRGLRPPAPGSAAPAHDPVDDTEIAGSEVEGLIDEPQVLLASPQIGRPSEVAAASARGGGQEHGFVGPAAPAAAAQARRMLEQKVVAALSLVKHLALGCVRARAALVRDGVLAVLRALWPHALTATSGPLFHELLGCLNNLLPGCAEARARVATEGGSVPAGGAAEGAPGTLLCSLVACIFGATRLETPTFTLAVGVLLQLAGAEDGVHQLLRAPFLAACHKALQDSANAHAPGGGAAAKLGRDLARQAALLQVLTSVAAWPAGQHALLRSTSAPGLMELVVRVVSLDAAALTAPGGAGAAQHAPQHLVLQLHNGGLALLRNLCFAAEAKAHLLANPAVLPALVAAAEGVAANPEGAAYAASGLWSLVYLGEKVKAALRRVPSAQQRLVAATAACRFQESKTTSQVEASVARQQVVLGEGVDSRSVDAAAVAGARGPEVEVLRQRVHWLQQAGMQLAGLLEALQSAAPEPAEAALGAGAWAGARGWRAPMDRSPLRDQTGGLRM</sequence>
<feature type="region of interest" description="Disordered" evidence="1">
    <location>
        <begin position="1072"/>
        <end position="1092"/>
    </location>
</feature>
<dbReference type="Gramene" id="PNW88326">
    <property type="protein sequence ID" value="PNW88326"/>
    <property type="gene ID" value="CHLRE_01g024500v5"/>
</dbReference>
<feature type="region of interest" description="Disordered" evidence="1">
    <location>
        <begin position="2086"/>
        <end position="2122"/>
    </location>
</feature>
<evidence type="ECO:0000313" key="3">
    <source>
        <dbReference type="EMBL" id="PNW88326.1"/>
    </source>
</evidence>
<dbReference type="InterPro" id="IPR016024">
    <property type="entry name" value="ARM-type_fold"/>
</dbReference>
<dbReference type="GO" id="GO:0036064">
    <property type="term" value="C:ciliary basal body"/>
    <property type="evidence" value="ECO:0007669"/>
    <property type="project" value="InterPro"/>
</dbReference>
<reference evidence="3 4" key="1">
    <citation type="journal article" date="2007" name="Science">
        <title>The Chlamydomonas genome reveals the evolution of key animal and plant functions.</title>
        <authorList>
            <person name="Merchant S.S."/>
            <person name="Prochnik S.E."/>
            <person name="Vallon O."/>
            <person name="Harris E.H."/>
            <person name="Karpowicz S.J."/>
            <person name="Witman G.B."/>
            <person name="Terry A."/>
            <person name="Salamov A."/>
            <person name="Fritz-Laylin L.K."/>
            <person name="Marechal-Drouard L."/>
            <person name="Marshall W.F."/>
            <person name="Qu L.H."/>
            <person name="Nelson D.R."/>
            <person name="Sanderfoot A.A."/>
            <person name="Spalding M.H."/>
            <person name="Kapitonov V.V."/>
            <person name="Ren Q."/>
            <person name="Ferris P."/>
            <person name="Lindquist E."/>
            <person name="Shapiro H."/>
            <person name="Lucas S.M."/>
            <person name="Grimwood J."/>
            <person name="Schmutz J."/>
            <person name="Cardol P."/>
            <person name="Cerutti H."/>
            <person name="Chanfreau G."/>
            <person name="Chen C.L."/>
            <person name="Cognat V."/>
            <person name="Croft M.T."/>
            <person name="Dent R."/>
            <person name="Dutcher S."/>
            <person name="Fernandez E."/>
            <person name="Fukuzawa H."/>
            <person name="Gonzalez-Ballester D."/>
            <person name="Gonzalez-Halphen D."/>
            <person name="Hallmann A."/>
            <person name="Hanikenne M."/>
            <person name="Hippler M."/>
            <person name="Inwood W."/>
            <person name="Jabbari K."/>
            <person name="Kalanon M."/>
            <person name="Kuras R."/>
            <person name="Lefebvre P.A."/>
            <person name="Lemaire S.D."/>
            <person name="Lobanov A.V."/>
            <person name="Lohr M."/>
            <person name="Manuell A."/>
            <person name="Meier I."/>
            <person name="Mets L."/>
            <person name="Mittag M."/>
            <person name="Mittelmeier T."/>
            <person name="Moroney J.V."/>
            <person name="Moseley J."/>
            <person name="Napoli C."/>
            <person name="Nedelcu A.M."/>
            <person name="Niyogi K."/>
            <person name="Novoselov S.V."/>
            <person name="Paulsen I.T."/>
            <person name="Pazour G."/>
            <person name="Purton S."/>
            <person name="Ral J.P."/>
            <person name="Riano-Pachon D.M."/>
            <person name="Riekhof W."/>
            <person name="Rymarquis L."/>
            <person name="Schroda M."/>
            <person name="Stern D."/>
            <person name="Umen J."/>
            <person name="Willows R."/>
            <person name="Wilson N."/>
            <person name="Zimmer S.L."/>
            <person name="Allmer J."/>
            <person name="Balk J."/>
            <person name="Bisova K."/>
            <person name="Chen C.J."/>
            <person name="Elias M."/>
            <person name="Gendler K."/>
            <person name="Hauser C."/>
            <person name="Lamb M.R."/>
            <person name="Ledford H."/>
            <person name="Long J.C."/>
            <person name="Minagawa J."/>
            <person name="Page M.D."/>
            <person name="Pan J."/>
            <person name="Pootakham W."/>
            <person name="Roje S."/>
            <person name="Rose A."/>
            <person name="Stahlberg E."/>
            <person name="Terauchi A.M."/>
            <person name="Yang P."/>
            <person name="Ball S."/>
            <person name="Bowler C."/>
            <person name="Dieckmann C.L."/>
            <person name="Gladyshev V.N."/>
            <person name="Green P."/>
            <person name="Jorgensen R."/>
            <person name="Mayfield S."/>
            <person name="Mueller-Roeber B."/>
            <person name="Rajamani S."/>
            <person name="Sayre R.T."/>
            <person name="Brokstein P."/>
            <person name="Dubchak I."/>
            <person name="Goodstein D."/>
            <person name="Hornick L."/>
            <person name="Huang Y.W."/>
            <person name="Jhaveri J."/>
            <person name="Luo Y."/>
            <person name="Martinez D."/>
            <person name="Ngau W.C."/>
            <person name="Otillar B."/>
            <person name="Poliakov A."/>
            <person name="Porter A."/>
            <person name="Szajkowski L."/>
            <person name="Werner G."/>
            <person name="Zhou K."/>
            <person name="Grigoriev I.V."/>
            <person name="Rokhsar D.S."/>
            <person name="Grossman A.R."/>
        </authorList>
    </citation>
    <scope>NUCLEOTIDE SEQUENCE [LARGE SCALE GENOMIC DNA]</scope>
    <source>
        <strain evidence="4">CC-503</strain>
    </source>
</reference>
<dbReference type="KEGG" id="cre:CHLRE_01g024500v5"/>
<dbReference type="PANTHER" id="PTHR31691">
    <property type="entry name" value="ROTATIN"/>
    <property type="match status" value="1"/>
</dbReference>
<dbReference type="PaxDb" id="3055-EDP09727"/>
<evidence type="ECO:0000313" key="4">
    <source>
        <dbReference type="Proteomes" id="UP000006906"/>
    </source>
</evidence>
<dbReference type="STRING" id="3055.A0A2K3E6C2"/>
<dbReference type="InParanoid" id="A0A2K3E6C2"/>
<dbReference type="InterPro" id="IPR030791">
    <property type="entry name" value="Rotatin"/>
</dbReference>
<name>A0A2K3E6C2_CHLRE</name>
<feature type="region of interest" description="Disordered" evidence="1">
    <location>
        <begin position="2209"/>
        <end position="2280"/>
    </location>
</feature>
<feature type="domain" description="Rotatin N-terminal" evidence="2">
    <location>
        <begin position="22"/>
        <end position="119"/>
    </location>
</feature>
<dbReference type="Proteomes" id="UP000006906">
    <property type="component" value="Chromosome 1"/>
</dbReference>
<dbReference type="InterPro" id="IPR029249">
    <property type="entry name" value="Rotatin_N"/>
</dbReference>
<dbReference type="SUPFAM" id="SSF48371">
    <property type="entry name" value="ARM repeat"/>
    <property type="match status" value="1"/>
</dbReference>
<dbReference type="EMBL" id="CM008962">
    <property type="protein sequence ID" value="PNW88326.1"/>
    <property type="molecule type" value="Genomic_DNA"/>
</dbReference>
<evidence type="ECO:0000256" key="1">
    <source>
        <dbReference type="SAM" id="MobiDB-lite"/>
    </source>
</evidence>
<feature type="region of interest" description="Disordered" evidence="1">
    <location>
        <begin position="386"/>
        <end position="440"/>
    </location>
</feature>
<dbReference type="OMA" id="HRINDDE"/>